<evidence type="ECO:0000313" key="2">
    <source>
        <dbReference type="Proteomes" id="UP000267027"/>
    </source>
</evidence>
<evidence type="ECO:0000313" key="3">
    <source>
        <dbReference type="WBParaSite" id="ACOC_0000384101-mRNA-1"/>
    </source>
</evidence>
<dbReference type="EMBL" id="UYYA01001481">
    <property type="protein sequence ID" value="VDM55427.1"/>
    <property type="molecule type" value="Genomic_DNA"/>
</dbReference>
<keyword evidence="2" id="KW-1185">Reference proteome</keyword>
<protein>
    <submittedName>
        <fullName evidence="1 3">Uncharacterized protein</fullName>
    </submittedName>
</protein>
<reference evidence="3" key="1">
    <citation type="submission" date="2017-02" db="UniProtKB">
        <authorList>
            <consortium name="WormBaseParasite"/>
        </authorList>
    </citation>
    <scope>IDENTIFICATION</scope>
</reference>
<dbReference type="WBParaSite" id="ACOC_0000384101-mRNA-1">
    <property type="protein sequence ID" value="ACOC_0000384101-mRNA-1"/>
    <property type="gene ID" value="ACOC_0000384101"/>
</dbReference>
<accession>A0A0R3PHL4</accession>
<proteinExistence type="predicted"/>
<dbReference type="AlphaFoldDB" id="A0A0R3PHL4"/>
<evidence type="ECO:0000313" key="1">
    <source>
        <dbReference type="EMBL" id="VDM55427.1"/>
    </source>
</evidence>
<dbReference type="Proteomes" id="UP000267027">
    <property type="component" value="Unassembled WGS sequence"/>
</dbReference>
<organism evidence="3">
    <name type="scientific">Angiostrongylus costaricensis</name>
    <name type="common">Nematode worm</name>
    <dbReference type="NCBI Taxonomy" id="334426"/>
    <lineage>
        <taxon>Eukaryota</taxon>
        <taxon>Metazoa</taxon>
        <taxon>Ecdysozoa</taxon>
        <taxon>Nematoda</taxon>
        <taxon>Chromadorea</taxon>
        <taxon>Rhabditida</taxon>
        <taxon>Rhabditina</taxon>
        <taxon>Rhabditomorpha</taxon>
        <taxon>Strongyloidea</taxon>
        <taxon>Metastrongylidae</taxon>
        <taxon>Angiostrongylus</taxon>
    </lineage>
</organism>
<reference evidence="1 2" key="2">
    <citation type="submission" date="2018-11" db="EMBL/GenBank/DDBJ databases">
        <authorList>
            <consortium name="Pathogen Informatics"/>
        </authorList>
    </citation>
    <scope>NUCLEOTIDE SEQUENCE [LARGE SCALE GENOMIC DNA]</scope>
    <source>
        <strain evidence="1 2">Costa Rica</strain>
    </source>
</reference>
<sequence length="125" mass="14419">MGAYFRLSPQFMQLDWLKQEDTTHLKPSTTPEKKCSLEHATLEESHGRRVTRTASDTSQTFTVEQMWIRTGFENFRRLLADIRRVCAVVEGATATQTWNRSSRPWFNKSSITPDSANWYQTCLGG</sequence>
<name>A0A0R3PHL4_ANGCS</name>
<gene>
    <name evidence="1" type="ORF">ACOC_LOCUS3842</name>
</gene>